<evidence type="ECO:0000256" key="1">
    <source>
        <dbReference type="ARBA" id="ARBA00004370"/>
    </source>
</evidence>
<keyword evidence="9 13" id="KW-0560">Oxidoreductase</keyword>
<evidence type="ECO:0000313" key="16">
    <source>
        <dbReference type="EMBL" id="GJN92786.1"/>
    </source>
</evidence>
<feature type="compositionally biased region" description="Pro residues" evidence="14">
    <location>
        <begin position="395"/>
        <end position="411"/>
    </location>
</feature>
<keyword evidence="11 13" id="KW-0472">Membrane</keyword>
<evidence type="ECO:0000256" key="4">
    <source>
        <dbReference type="ARBA" id="ARBA00022660"/>
    </source>
</evidence>
<feature type="compositionally biased region" description="Basic and acidic residues" evidence="14">
    <location>
        <begin position="490"/>
        <end position="503"/>
    </location>
</feature>
<keyword evidence="3" id="KW-0813">Transport</keyword>
<dbReference type="CDD" id="cd01053">
    <property type="entry name" value="AOX"/>
    <property type="match status" value="1"/>
</dbReference>
<keyword evidence="7 13" id="KW-0249">Electron transport</keyword>
<feature type="compositionally biased region" description="Basic and acidic residues" evidence="14">
    <location>
        <begin position="450"/>
        <end position="463"/>
    </location>
</feature>
<evidence type="ECO:0000256" key="12">
    <source>
        <dbReference type="ARBA" id="ARBA00025285"/>
    </source>
</evidence>
<feature type="region of interest" description="Disordered" evidence="14">
    <location>
        <begin position="18"/>
        <end position="79"/>
    </location>
</feature>
<dbReference type="AlphaFoldDB" id="A0AAV5GTE6"/>
<evidence type="ECO:0000256" key="5">
    <source>
        <dbReference type="ARBA" id="ARBA00022692"/>
    </source>
</evidence>
<sequence length="1025" mass="110255">MDARPTAEDAQRALASLLSAALQQQASSPAHNAAQQSSPAPHGAAAHSSPAYTPGQASSVSGAPTPAAGAGSQAGLSSQMDTHELLRVLAARMASAGSVARQASGSDLGAQAERGAIVPDAPSASATLAAATPSSATQPPNSVYHPQPTRSGRMPQAPTHDSAADPSTVLFNDFFDFPSSDDEDDDPDFDPNAPAADFWGEMLAGDKGDGDLTENEGDWGGGPGERIGLTSEEFAKELALLTSSYDEDLPPPSTLGQGRTPPLATRTSPRRQRTIATAPAASSSGASSSSATAASRPRKRRRDSALSPVPEDMPPPPAVRANYSSPSPPSSSRSSSATIPTLASLGLAPHPPSTLHQQPMLLQAPVTTHSVNVPAAPAPVPIFVQPVPAPTAAAPIPPAPSAVPDPSPEPDPAVEKRKKPNQARTKYTPEEAKQRRRDQEAARAVKRRAMLKEEKREREERVVQLEGENGELRERCARLEARVRELEGVVEAFRAKERPHAVEESDESDGGEYQVESSEESSSEEEDDDDGAAIDAASYIRDVAAELDTLGEPVPVVPPAQGQAPHQPIVDLNALSSDGLSQLLAIVHAAAKSQGIPLEAQATQSRTMSLLSHSALVHRSLARSPALYSRALSTSRMLLAPQPTPKLHTSEETSSYQHHFRDAYQTQPKRPPPSSATTATVGPAPASETDASDRLSPYLMAYPVYSREELDAIKVVHHEPKTMGDKFARWLVTTARWGFDIISGYKHTDSAVAREAARKDGKGELSVDELRKQGYIMAEKDWMLRILFLESIAGVPGFTAGMLRHLRSLRLMKRDGGWINSLLQEAENERMVRRISPSRSGAHRSAAHPDSRSAQIKGPSPFFRLLVLGAQGVFVNMFFFSYLISPKSCHRFVGYLEEEAVHTYTQLVKALERNEVPEWAPGGKAVPRIAIDYWRLPEDATMLDLVRAVRADEAGHRFVNHSFAELNKDDANPVSFKHASPTLQGTKPGFSREESLEWARQVEQEMTAAKQKAEPAIEEEYHGKK</sequence>
<dbReference type="PANTHER" id="PTHR31803:SF3">
    <property type="entry name" value="ALTERNATIVE OXIDASE"/>
    <property type="match status" value="1"/>
</dbReference>
<feature type="compositionally biased region" description="Low complexity" evidence="14">
    <location>
        <begin position="381"/>
        <end position="394"/>
    </location>
</feature>
<evidence type="ECO:0000256" key="14">
    <source>
        <dbReference type="SAM" id="MobiDB-lite"/>
    </source>
</evidence>
<evidence type="ECO:0000256" key="15">
    <source>
        <dbReference type="SAM" id="Phobius"/>
    </source>
</evidence>
<feature type="region of interest" description="Disordered" evidence="14">
    <location>
        <begin position="639"/>
        <end position="658"/>
    </location>
</feature>
<dbReference type="GO" id="GO:0046872">
    <property type="term" value="F:metal ion binding"/>
    <property type="evidence" value="ECO:0007669"/>
    <property type="project" value="UniProtKB-UniRule"/>
</dbReference>
<feature type="transmembrane region" description="Helical" evidence="15">
    <location>
        <begin position="862"/>
        <end position="884"/>
    </location>
</feature>
<name>A0AAV5GTE6_9BASI</name>
<evidence type="ECO:0000256" key="8">
    <source>
        <dbReference type="ARBA" id="ARBA00022989"/>
    </source>
</evidence>
<keyword evidence="5 13" id="KW-0812">Transmembrane</keyword>
<dbReference type="GO" id="GO:0005739">
    <property type="term" value="C:mitochondrion"/>
    <property type="evidence" value="ECO:0007669"/>
    <property type="project" value="TreeGrafter"/>
</dbReference>
<feature type="region of interest" description="Disordered" evidence="14">
    <location>
        <begin position="490"/>
        <end position="531"/>
    </location>
</feature>
<accession>A0AAV5GTE6</accession>
<dbReference type="GO" id="GO:0016020">
    <property type="term" value="C:membrane"/>
    <property type="evidence" value="ECO:0007669"/>
    <property type="project" value="UniProtKB-SubCell"/>
</dbReference>
<comment type="cofactor">
    <cofactor evidence="13">
        <name>Fe cation</name>
        <dbReference type="ChEBI" id="CHEBI:24875"/>
    </cofactor>
    <text evidence="13">Binds 2 iron ions per subunit.</text>
</comment>
<feature type="transmembrane region" description="Helical" evidence="15">
    <location>
        <begin position="782"/>
        <end position="803"/>
    </location>
</feature>
<reference evidence="16 17" key="1">
    <citation type="submission" date="2021-12" db="EMBL/GenBank/DDBJ databases">
        <title>High titer production of polyol ester of fatty acids by Rhodotorula paludigena BS15 towards product separation-free biomass refinery.</title>
        <authorList>
            <person name="Mano J."/>
            <person name="Ono H."/>
            <person name="Tanaka T."/>
            <person name="Naito K."/>
            <person name="Sushida H."/>
            <person name="Ike M."/>
            <person name="Tokuyasu K."/>
            <person name="Kitaoka M."/>
        </authorList>
    </citation>
    <scope>NUCLEOTIDE SEQUENCE [LARGE SCALE GENOMIC DNA]</scope>
    <source>
        <strain evidence="16 17">BS15</strain>
    </source>
</reference>
<keyword evidence="10 13" id="KW-0408">Iron</keyword>
<dbReference type="GO" id="GO:0010230">
    <property type="term" value="P:alternative respiration"/>
    <property type="evidence" value="ECO:0007669"/>
    <property type="project" value="TreeGrafter"/>
</dbReference>
<dbReference type="InterPro" id="IPR038659">
    <property type="entry name" value="AOX_sf"/>
</dbReference>
<dbReference type="GO" id="GO:0098803">
    <property type="term" value="C:respiratory chain complex"/>
    <property type="evidence" value="ECO:0007669"/>
    <property type="project" value="UniProtKB-UniRule"/>
</dbReference>
<evidence type="ECO:0000256" key="9">
    <source>
        <dbReference type="ARBA" id="ARBA00023002"/>
    </source>
</evidence>
<feature type="compositionally biased region" description="Acidic residues" evidence="14">
    <location>
        <begin position="517"/>
        <end position="531"/>
    </location>
</feature>
<dbReference type="InterPro" id="IPR002680">
    <property type="entry name" value="AOX"/>
</dbReference>
<comment type="similarity">
    <text evidence="2 13">Belongs to the alternative oxidase family.</text>
</comment>
<evidence type="ECO:0000256" key="2">
    <source>
        <dbReference type="ARBA" id="ARBA00008388"/>
    </source>
</evidence>
<dbReference type="PANTHER" id="PTHR31803">
    <property type="entry name" value="ALTERNATIVE OXIDASE"/>
    <property type="match status" value="1"/>
</dbReference>
<evidence type="ECO:0000256" key="11">
    <source>
        <dbReference type="ARBA" id="ARBA00023136"/>
    </source>
</evidence>
<proteinExistence type="inferred from homology"/>
<dbReference type="EMBL" id="BQKY01000012">
    <property type="protein sequence ID" value="GJN92786.1"/>
    <property type="molecule type" value="Genomic_DNA"/>
</dbReference>
<dbReference type="Proteomes" id="UP001342314">
    <property type="component" value="Unassembled WGS sequence"/>
</dbReference>
<feature type="region of interest" description="Disordered" evidence="14">
    <location>
        <begin position="94"/>
        <end position="361"/>
    </location>
</feature>
<organism evidence="16 17">
    <name type="scientific">Rhodotorula paludigena</name>
    <dbReference type="NCBI Taxonomy" id="86838"/>
    <lineage>
        <taxon>Eukaryota</taxon>
        <taxon>Fungi</taxon>
        <taxon>Dikarya</taxon>
        <taxon>Basidiomycota</taxon>
        <taxon>Pucciniomycotina</taxon>
        <taxon>Microbotryomycetes</taxon>
        <taxon>Sporidiobolales</taxon>
        <taxon>Sporidiobolaceae</taxon>
        <taxon>Rhodotorula</taxon>
    </lineage>
</organism>
<gene>
    <name evidence="16" type="ORF">Rhopal_005824-T1</name>
</gene>
<feature type="region of interest" description="Disordered" evidence="14">
    <location>
        <begin position="380"/>
        <end position="468"/>
    </location>
</feature>
<keyword evidence="8 15" id="KW-1133">Transmembrane helix</keyword>
<keyword evidence="6 13" id="KW-0479">Metal-binding</keyword>
<evidence type="ECO:0000256" key="3">
    <source>
        <dbReference type="ARBA" id="ARBA00022448"/>
    </source>
</evidence>
<feature type="compositionally biased region" description="Low complexity" evidence="14">
    <location>
        <begin position="119"/>
        <end position="142"/>
    </location>
</feature>
<dbReference type="GO" id="GO:0009916">
    <property type="term" value="F:alternative oxidase activity"/>
    <property type="evidence" value="ECO:0007669"/>
    <property type="project" value="UniProtKB-UniRule"/>
</dbReference>
<evidence type="ECO:0000256" key="13">
    <source>
        <dbReference type="RuleBase" id="RU003779"/>
    </source>
</evidence>
<dbReference type="Pfam" id="PF01786">
    <property type="entry name" value="AOX"/>
    <property type="match status" value="2"/>
</dbReference>
<feature type="compositionally biased region" description="Basic and acidic residues" evidence="14">
    <location>
        <begin position="427"/>
        <end position="443"/>
    </location>
</feature>
<evidence type="ECO:0000256" key="6">
    <source>
        <dbReference type="ARBA" id="ARBA00022723"/>
    </source>
</evidence>
<feature type="compositionally biased region" description="Acidic residues" evidence="14">
    <location>
        <begin position="179"/>
        <end position="189"/>
    </location>
</feature>
<comment type="function">
    <text evidence="12">Catalyzes cyanide-resistant oxygen consumption. May increase respiration when the cytochrome respiratory pathway is restricted, or in response to low temperatures.</text>
</comment>
<evidence type="ECO:0000256" key="10">
    <source>
        <dbReference type="ARBA" id="ARBA00023004"/>
    </source>
</evidence>
<comment type="caution">
    <text evidence="16">The sequence shown here is derived from an EMBL/GenBank/DDBJ whole genome shotgun (WGS) entry which is preliminary data.</text>
</comment>
<keyword evidence="4 13" id="KW-0679">Respiratory chain</keyword>
<dbReference type="Gene3D" id="1.20.1260.140">
    <property type="entry name" value="Alternative oxidase"/>
    <property type="match status" value="1"/>
</dbReference>
<evidence type="ECO:0000313" key="17">
    <source>
        <dbReference type="Proteomes" id="UP001342314"/>
    </source>
</evidence>
<protein>
    <recommendedName>
        <fullName evidence="13">Alternative oxidase</fullName>
        <ecNumber evidence="13">1.-.-.-</ecNumber>
    </recommendedName>
</protein>
<dbReference type="EC" id="1.-.-.-" evidence="13"/>
<keyword evidence="17" id="KW-1185">Reference proteome</keyword>
<feature type="region of interest" description="Disordered" evidence="14">
    <location>
        <begin position="663"/>
        <end position="692"/>
    </location>
</feature>
<evidence type="ECO:0000256" key="7">
    <source>
        <dbReference type="ARBA" id="ARBA00022982"/>
    </source>
</evidence>
<comment type="subcellular location">
    <subcellularLocation>
        <location evidence="1">Membrane</location>
    </subcellularLocation>
</comment>
<feature type="compositionally biased region" description="Low complexity" evidence="14">
    <location>
        <begin position="276"/>
        <end position="295"/>
    </location>
</feature>